<comment type="caution">
    <text evidence="4">The sequence shown here is derived from an EMBL/GenBank/DDBJ whole genome shotgun (WGS) entry which is preliminary data.</text>
</comment>
<dbReference type="GO" id="GO:0005737">
    <property type="term" value="C:cytoplasm"/>
    <property type="evidence" value="ECO:0007669"/>
    <property type="project" value="TreeGrafter"/>
</dbReference>
<reference evidence="4 5" key="1">
    <citation type="journal article" date="2016" name="Genome Biol. Evol.">
        <title>Divergent and convergent evolution of fungal pathogenicity.</title>
        <authorList>
            <person name="Shang Y."/>
            <person name="Xiao G."/>
            <person name="Zheng P."/>
            <person name="Cen K."/>
            <person name="Zhan S."/>
            <person name="Wang C."/>
        </authorList>
    </citation>
    <scope>NUCLEOTIDE SEQUENCE [LARGE SCALE GENOMIC DNA]</scope>
    <source>
        <strain evidence="4 5">RCEF 264</strain>
    </source>
</reference>
<dbReference type="Gene3D" id="3.40.50.1820">
    <property type="entry name" value="alpha/beta hydrolase"/>
    <property type="match status" value="1"/>
</dbReference>
<sequence>MDYPQPLVVPPRRLPHRQTFILLHGRGSSGDKFGPVLLDTPISPRPTTSSTDTATATAEAAAAGADATLTLGQVFPHARFVFPTAPRRRATLYRRTLTRQWFDSWTLEPPATDREELQVLGLSETTAYLHDLWRREIAAVPGGAASVVVGGLSQGCAASLVALLLWQGDAFAAVVGMCGWLPFAARLAEHASPAILELDVHQEADGHDESFDPFEREDDNNSAADMDPPTRAIAWLREEIAPANHAHSTAARTRTILADIPIFLGHGTEDQKVSIVLGREASSCLHDLGAGVCWKEYEALAHWYSGDLLQDMVRFIQAESKWAHQEVG</sequence>
<comment type="similarity">
    <text evidence="1">Belongs to the AB hydrolase superfamily. AB hydrolase 2 family.</text>
</comment>
<dbReference type="PANTHER" id="PTHR10655">
    <property type="entry name" value="LYSOPHOSPHOLIPASE-RELATED"/>
    <property type="match status" value="1"/>
</dbReference>
<dbReference type="InterPro" id="IPR029058">
    <property type="entry name" value="AB_hydrolase_fold"/>
</dbReference>
<organism evidence="4 5">
    <name type="scientific">Niveomyces insectorum RCEF 264</name>
    <dbReference type="NCBI Taxonomy" id="1081102"/>
    <lineage>
        <taxon>Eukaryota</taxon>
        <taxon>Fungi</taxon>
        <taxon>Dikarya</taxon>
        <taxon>Ascomycota</taxon>
        <taxon>Pezizomycotina</taxon>
        <taxon>Sordariomycetes</taxon>
        <taxon>Hypocreomycetidae</taxon>
        <taxon>Hypocreales</taxon>
        <taxon>Cordycipitaceae</taxon>
        <taxon>Niveomyces</taxon>
    </lineage>
</organism>
<dbReference type="Pfam" id="PF02230">
    <property type="entry name" value="Abhydrolase_2"/>
    <property type="match status" value="2"/>
</dbReference>
<feature type="region of interest" description="Disordered" evidence="2">
    <location>
        <begin position="206"/>
        <end position="225"/>
    </location>
</feature>
<dbReference type="SUPFAM" id="SSF53474">
    <property type="entry name" value="alpha/beta-Hydrolases"/>
    <property type="match status" value="1"/>
</dbReference>
<proteinExistence type="inferred from homology"/>
<dbReference type="AlphaFoldDB" id="A0A168AED5"/>
<keyword evidence="5" id="KW-1185">Reference proteome</keyword>
<gene>
    <name evidence="4" type="ORF">SPI_00830</name>
</gene>
<dbReference type="STRING" id="1081102.A0A168AED5"/>
<evidence type="ECO:0000256" key="2">
    <source>
        <dbReference type="SAM" id="MobiDB-lite"/>
    </source>
</evidence>
<name>A0A168AED5_9HYPO</name>
<feature type="domain" description="Phospholipase/carboxylesterase/thioesterase" evidence="3">
    <location>
        <begin position="253"/>
        <end position="318"/>
    </location>
</feature>
<accession>A0A168AED5</accession>
<dbReference type="OrthoDB" id="2418081at2759"/>
<dbReference type="GO" id="GO:0008474">
    <property type="term" value="F:palmitoyl-(protein) hydrolase activity"/>
    <property type="evidence" value="ECO:0007669"/>
    <property type="project" value="TreeGrafter"/>
</dbReference>
<evidence type="ECO:0000256" key="1">
    <source>
        <dbReference type="ARBA" id="ARBA00006499"/>
    </source>
</evidence>
<dbReference type="InterPro" id="IPR050565">
    <property type="entry name" value="LYPA1-2/EST-like"/>
</dbReference>
<feature type="domain" description="Phospholipase/carboxylesterase/thioesterase" evidence="3">
    <location>
        <begin position="73"/>
        <end position="201"/>
    </location>
</feature>
<evidence type="ECO:0000313" key="5">
    <source>
        <dbReference type="Proteomes" id="UP000076874"/>
    </source>
</evidence>
<dbReference type="Proteomes" id="UP000076874">
    <property type="component" value="Unassembled WGS sequence"/>
</dbReference>
<dbReference type="GO" id="GO:0052689">
    <property type="term" value="F:carboxylic ester hydrolase activity"/>
    <property type="evidence" value="ECO:0007669"/>
    <property type="project" value="TreeGrafter"/>
</dbReference>
<dbReference type="PANTHER" id="PTHR10655:SF64">
    <property type="entry name" value="PHOSPHOLIPASE_CARBOXYLESTERASE_THIOESTERASE DOMAIN-CONTAINING PROTEIN"/>
    <property type="match status" value="1"/>
</dbReference>
<evidence type="ECO:0000259" key="3">
    <source>
        <dbReference type="Pfam" id="PF02230"/>
    </source>
</evidence>
<dbReference type="InterPro" id="IPR003140">
    <property type="entry name" value="PLipase/COase/thioEstase"/>
</dbReference>
<evidence type="ECO:0000313" key="4">
    <source>
        <dbReference type="EMBL" id="OAA68635.1"/>
    </source>
</evidence>
<dbReference type="EMBL" id="AZHD01000001">
    <property type="protein sequence ID" value="OAA68635.1"/>
    <property type="molecule type" value="Genomic_DNA"/>
</dbReference>
<protein>
    <submittedName>
        <fullName evidence="4">Phospholipase/carboxylesterase/thioesterase</fullName>
    </submittedName>
</protein>